<dbReference type="EMBL" id="CAEZYU010000023">
    <property type="protein sequence ID" value="CAB4736298.1"/>
    <property type="molecule type" value="Genomic_DNA"/>
</dbReference>
<dbReference type="PROSITE" id="PS50995">
    <property type="entry name" value="HTH_MARR_2"/>
    <property type="match status" value="1"/>
</dbReference>
<accession>A0A6J6SNL9</accession>
<dbReference type="GO" id="GO:0003700">
    <property type="term" value="F:DNA-binding transcription factor activity"/>
    <property type="evidence" value="ECO:0007669"/>
    <property type="project" value="InterPro"/>
</dbReference>
<evidence type="ECO:0000313" key="3">
    <source>
        <dbReference type="EMBL" id="CAB4736298.1"/>
    </source>
</evidence>
<dbReference type="InterPro" id="IPR036388">
    <property type="entry name" value="WH-like_DNA-bd_sf"/>
</dbReference>
<sequence length="167" mass="18764">MEPQWLNERETRAWRGYQRMRAELGGHLARQMTRDSNLTESEFEILVVVSEAPEGRIRSRDLGQTLAWERSRLSHQISRMESRGMIGRESCDGDARGFDVVLTKAGLAAIEAAAPKHLVEVRRFFVDVLTDEQLNTLGDITEAITTHLASENLCTEEDNDSCGESAS</sequence>
<dbReference type="InterPro" id="IPR000835">
    <property type="entry name" value="HTH_MarR-typ"/>
</dbReference>
<dbReference type="InterPro" id="IPR039422">
    <property type="entry name" value="MarR/SlyA-like"/>
</dbReference>
<proteinExistence type="predicted"/>
<name>A0A6J6SNL9_9ZZZZ</name>
<gene>
    <name evidence="2" type="ORF">UFOPK1358_01098</name>
    <name evidence="3" type="ORF">UFOPK2766_00719</name>
    <name evidence="4" type="ORF">UFOPK3519_00575</name>
</gene>
<dbReference type="EMBL" id="CAEZSF010000101">
    <property type="protein sequence ID" value="CAB4542327.1"/>
    <property type="molecule type" value="Genomic_DNA"/>
</dbReference>
<dbReference type="SUPFAM" id="SSF46785">
    <property type="entry name" value="Winged helix' DNA-binding domain"/>
    <property type="match status" value="1"/>
</dbReference>
<evidence type="ECO:0000259" key="1">
    <source>
        <dbReference type="PROSITE" id="PS50995"/>
    </source>
</evidence>
<protein>
    <submittedName>
        <fullName evidence="3">Unannotated protein</fullName>
    </submittedName>
</protein>
<evidence type="ECO:0000313" key="4">
    <source>
        <dbReference type="EMBL" id="CAB4895901.1"/>
    </source>
</evidence>
<organism evidence="3">
    <name type="scientific">freshwater metagenome</name>
    <dbReference type="NCBI Taxonomy" id="449393"/>
    <lineage>
        <taxon>unclassified sequences</taxon>
        <taxon>metagenomes</taxon>
        <taxon>ecological metagenomes</taxon>
    </lineage>
</organism>
<reference evidence="3" key="1">
    <citation type="submission" date="2020-05" db="EMBL/GenBank/DDBJ databases">
        <authorList>
            <person name="Chiriac C."/>
            <person name="Salcher M."/>
            <person name="Ghai R."/>
            <person name="Kavagutti S V."/>
        </authorList>
    </citation>
    <scope>NUCLEOTIDE SEQUENCE</scope>
</reference>
<feature type="domain" description="HTH marR-type" evidence="1">
    <location>
        <begin position="10"/>
        <end position="146"/>
    </location>
</feature>
<dbReference type="EMBL" id="CAFBMG010000030">
    <property type="protein sequence ID" value="CAB4895901.1"/>
    <property type="molecule type" value="Genomic_DNA"/>
</dbReference>
<dbReference type="PANTHER" id="PTHR33164:SF99">
    <property type="entry name" value="MARR FAMILY REGULATORY PROTEIN"/>
    <property type="match status" value="1"/>
</dbReference>
<dbReference type="PANTHER" id="PTHR33164">
    <property type="entry name" value="TRANSCRIPTIONAL REGULATOR, MARR FAMILY"/>
    <property type="match status" value="1"/>
</dbReference>
<dbReference type="AlphaFoldDB" id="A0A6J6SNL9"/>
<dbReference type="GO" id="GO:0006950">
    <property type="term" value="P:response to stress"/>
    <property type="evidence" value="ECO:0007669"/>
    <property type="project" value="TreeGrafter"/>
</dbReference>
<evidence type="ECO:0000313" key="2">
    <source>
        <dbReference type="EMBL" id="CAB4542327.1"/>
    </source>
</evidence>
<dbReference type="Gene3D" id="1.10.10.10">
    <property type="entry name" value="Winged helix-like DNA-binding domain superfamily/Winged helix DNA-binding domain"/>
    <property type="match status" value="1"/>
</dbReference>
<dbReference type="SMART" id="SM00347">
    <property type="entry name" value="HTH_MARR"/>
    <property type="match status" value="1"/>
</dbReference>
<dbReference type="InterPro" id="IPR036390">
    <property type="entry name" value="WH_DNA-bd_sf"/>
</dbReference>